<dbReference type="EMBL" id="LN614827">
    <property type="protein sequence ID" value="CEG56144.1"/>
    <property type="molecule type" value="Genomic_DNA"/>
</dbReference>
<evidence type="ECO:0000313" key="2">
    <source>
        <dbReference type="EMBL" id="CEG56144.1"/>
    </source>
</evidence>
<dbReference type="STRING" id="1212491.LFA_0695"/>
<dbReference type="NCBIfam" id="TIGR00778">
    <property type="entry name" value="ahpD_dom"/>
    <property type="match status" value="1"/>
</dbReference>
<evidence type="ECO:0000313" key="3">
    <source>
        <dbReference type="Proteomes" id="UP000032430"/>
    </source>
</evidence>
<dbReference type="HOGENOM" id="CLU_137228_3_1_6"/>
<dbReference type="OrthoDB" id="9801997at2"/>
<dbReference type="PANTHER" id="PTHR33930">
    <property type="entry name" value="ALKYL HYDROPEROXIDE REDUCTASE AHPD"/>
    <property type="match status" value="1"/>
</dbReference>
<evidence type="ECO:0000259" key="1">
    <source>
        <dbReference type="Pfam" id="PF02627"/>
    </source>
</evidence>
<dbReference type="RefSeq" id="WP_045094874.1">
    <property type="nucleotide sequence ID" value="NZ_LN614827.1"/>
</dbReference>
<dbReference type="SUPFAM" id="SSF69118">
    <property type="entry name" value="AhpD-like"/>
    <property type="match status" value="1"/>
</dbReference>
<sequence length="109" mass="11810">MADYHEHSDLNLLKDLFALAKPESDGYLALNKAFNRTDGAIPKKYRELMALAVSFTTQCPYCLDVHIAAAKRAGATKEEVAEASLIAATLRAGAAITHGTLALKIYDRS</sequence>
<proteinExistence type="predicted"/>
<dbReference type="GO" id="GO:0051920">
    <property type="term" value="F:peroxiredoxin activity"/>
    <property type="evidence" value="ECO:0007669"/>
    <property type="project" value="InterPro"/>
</dbReference>
<feature type="domain" description="Carboxymuconolactone decarboxylase-like" evidence="1">
    <location>
        <begin position="29"/>
        <end position="103"/>
    </location>
</feature>
<dbReference type="Pfam" id="PF02627">
    <property type="entry name" value="CMD"/>
    <property type="match status" value="1"/>
</dbReference>
<dbReference type="AlphaFoldDB" id="A0A098G2D6"/>
<dbReference type="InterPro" id="IPR029032">
    <property type="entry name" value="AhpD-like"/>
</dbReference>
<keyword evidence="3" id="KW-1185">Reference proteome</keyword>
<accession>A0A098G2D6</accession>
<dbReference type="Proteomes" id="UP000032430">
    <property type="component" value="Chromosome I"/>
</dbReference>
<protein>
    <recommendedName>
        <fullName evidence="1">Carboxymuconolactone decarboxylase-like domain-containing protein</fullName>
    </recommendedName>
</protein>
<dbReference type="InterPro" id="IPR003779">
    <property type="entry name" value="CMD-like"/>
</dbReference>
<organism evidence="2 3">
    <name type="scientific">Legionella fallonii LLAP-10</name>
    <dbReference type="NCBI Taxonomy" id="1212491"/>
    <lineage>
        <taxon>Bacteria</taxon>
        <taxon>Pseudomonadati</taxon>
        <taxon>Pseudomonadota</taxon>
        <taxon>Gammaproteobacteria</taxon>
        <taxon>Legionellales</taxon>
        <taxon>Legionellaceae</taxon>
        <taxon>Legionella</taxon>
    </lineage>
</organism>
<gene>
    <name evidence="2" type="ORF">LFA_0695</name>
</gene>
<name>A0A098G2D6_9GAMM</name>
<dbReference type="Gene3D" id="1.20.1290.10">
    <property type="entry name" value="AhpD-like"/>
    <property type="match status" value="1"/>
</dbReference>
<dbReference type="InterPro" id="IPR004675">
    <property type="entry name" value="AhpD_core"/>
</dbReference>
<dbReference type="PANTHER" id="PTHR33930:SF2">
    <property type="entry name" value="BLR3452 PROTEIN"/>
    <property type="match status" value="1"/>
</dbReference>
<reference evidence="3" key="1">
    <citation type="submission" date="2014-09" db="EMBL/GenBank/DDBJ databases">
        <authorList>
            <person name="Gomez-Valero L."/>
        </authorList>
    </citation>
    <scope>NUCLEOTIDE SEQUENCE [LARGE SCALE GENOMIC DNA]</scope>
    <source>
        <strain evidence="3">ATCC700992</strain>
    </source>
</reference>
<dbReference type="KEGG" id="lfa:LFA_0695"/>